<dbReference type="RefSeq" id="WP_157342802.1">
    <property type="nucleotide sequence ID" value="NZ_WSEK01000004.1"/>
</dbReference>
<dbReference type="GO" id="GO:0003700">
    <property type="term" value="F:DNA-binding transcription factor activity"/>
    <property type="evidence" value="ECO:0007669"/>
    <property type="project" value="InterPro"/>
</dbReference>
<comment type="caution">
    <text evidence="5">The sequence shown here is derived from an EMBL/GenBank/DDBJ whole genome shotgun (WGS) entry which is preliminary data.</text>
</comment>
<sequence length="159" mass="17789">MAGPASAFAERWEQTGSLVALREAIRLGGRLRHVLARRAGLSESDLVAMEHLMREPHGPGELARLLDVTTAASSGIVDRLVQRGHVQRRPHELDRRRTQVEVTASGREEVLAQLLPMFRELDQLDRSFSAEERAVVERYLRGVVEAFEHLEAQPPPSEA</sequence>
<dbReference type="InterPro" id="IPR000835">
    <property type="entry name" value="HTH_MarR-typ"/>
</dbReference>
<dbReference type="GO" id="GO:0003677">
    <property type="term" value="F:DNA binding"/>
    <property type="evidence" value="ECO:0007669"/>
    <property type="project" value="UniProtKB-KW"/>
</dbReference>
<dbReference type="AlphaFoldDB" id="A0A6L6XU30"/>
<name>A0A6L6XU30_9ACTN</name>
<dbReference type="PROSITE" id="PS01117">
    <property type="entry name" value="HTH_MARR_1"/>
    <property type="match status" value="1"/>
</dbReference>
<dbReference type="GO" id="GO:0006950">
    <property type="term" value="P:response to stress"/>
    <property type="evidence" value="ECO:0007669"/>
    <property type="project" value="TreeGrafter"/>
</dbReference>
<dbReference type="EMBL" id="WSEK01000004">
    <property type="protein sequence ID" value="MVQ49976.1"/>
    <property type="molecule type" value="Genomic_DNA"/>
</dbReference>
<dbReference type="PRINTS" id="PR00598">
    <property type="entry name" value="HTHMARR"/>
</dbReference>
<dbReference type="InterPro" id="IPR036388">
    <property type="entry name" value="WH-like_DNA-bd_sf"/>
</dbReference>
<dbReference type="Pfam" id="PF12802">
    <property type="entry name" value="MarR_2"/>
    <property type="match status" value="1"/>
</dbReference>
<evidence type="ECO:0000313" key="6">
    <source>
        <dbReference type="Proteomes" id="UP000473525"/>
    </source>
</evidence>
<dbReference type="Gene3D" id="1.10.10.10">
    <property type="entry name" value="Winged helix-like DNA-binding domain superfamily/Winged helix DNA-binding domain"/>
    <property type="match status" value="1"/>
</dbReference>
<evidence type="ECO:0000259" key="4">
    <source>
        <dbReference type="PROSITE" id="PS50995"/>
    </source>
</evidence>
<accession>A0A6L6XU30</accession>
<dbReference type="InterPro" id="IPR039422">
    <property type="entry name" value="MarR/SlyA-like"/>
</dbReference>
<feature type="domain" description="HTH marR-type" evidence="4">
    <location>
        <begin position="11"/>
        <end position="145"/>
    </location>
</feature>
<keyword evidence="1" id="KW-0805">Transcription regulation</keyword>
<gene>
    <name evidence="5" type="ORF">GON03_12350</name>
</gene>
<organism evidence="5 6">
    <name type="scientific">Nocardioides agri</name>
    <dbReference type="NCBI Taxonomy" id="2682843"/>
    <lineage>
        <taxon>Bacteria</taxon>
        <taxon>Bacillati</taxon>
        <taxon>Actinomycetota</taxon>
        <taxon>Actinomycetes</taxon>
        <taxon>Propionibacteriales</taxon>
        <taxon>Nocardioidaceae</taxon>
        <taxon>Nocardioides</taxon>
    </lineage>
</organism>
<keyword evidence="6" id="KW-1185">Reference proteome</keyword>
<dbReference type="PANTHER" id="PTHR33164:SF104">
    <property type="entry name" value="TRANSCRIPTIONAL REGULATORY PROTEIN"/>
    <property type="match status" value="1"/>
</dbReference>
<proteinExistence type="predicted"/>
<evidence type="ECO:0000313" key="5">
    <source>
        <dbReference type="EMBL" id="MVQ49976.1"/>
    </source>
</evidence>
<evidence type="ECO:0000256" key="2">
    <source>
        <dbReference type="ARBA" id="ARBA00023125"/>
    </source>
</evidence>
<dbReference type="PROSITE" id="PS50995">
    <property type="entry name" value="HTH_MARR_2"/>
    <property type="match status" value="1"/>
</dbReference>
<evidence type="ECO:0000256" key="1">
    <source>
        <dbReference type="ARBA" id="ARBA00023015"/>
    </source>
</evidence>
<keyword evidence="3" id="KW-0804">Transcription</keyword>
<dbReference type="SUPFAM" id="SSF46785">
    <property type="entry name" value="Winged helix' DNA-binding domain"/>
    <property type="match status" value="1"/>
</dbReference>
<keyword evidence="2" id="KW-0238">DNA-binding</keyword>
<dbReference type="InterPro" id="IPR036390">
    <property type="entry name" value="WH_DNA-bd_sf"/>
</dbReference>
<dbReference type="SMART" id="SM00347">
    <property type="entry name" value="HTH_MARR"/>
    <property type="match status" value="1"/>
</dbReference>
<reference evidence="5 6" key="1">
    <citation type="submission" date="2019-12" db="EMBL/GenBank/DDBJ databases">
        <authorList>
            <person name="Huq M.A."/>
        </authorList>
    </citation>
    <scope>NUCLEOTIDE SEQUENCE [LARGE SCALE GENOMIC DNA]</scope>
    <source>
        <strain evidence="5 6">MAH-18</strain>
    </source>
</reference>
<dbReference type="InterPro" id="IPR023187">
    <property type="entry name" value="Tscrpt_reg_MarR-type_CS"/>
</dbReference>
<dbReference type="PANTHER" id="PTHR33164">
    <property type="entry name" value="TRANSCRIPTIONAL REGULATOR, MARR FAMILY"/>
    <property type="match status" value="1"/>
</dbReference>
<protein>
    <submittedName>
        <fullName evidence="5">MarR family transcriptional regulator</fullName>
    </submittedName>
</protein>
<evidence type="ECO:0000256" key="3">
    <source>
        <dbReference type="ARBA" id="ARBA00023163"/>
    </source>
</evidence>
<dbReference type="Proteomes" id="UP000473525">
    <property type="component" value="Unassembled WGS sequence"/>
</dbReference>